<keyword evidence="1" id="KW-0812">Transmembrane</keyword>
<dbReference type="OrthoDB" id="8820484at2"/>
<evidence type="ECO:0000313" key="3">
    <source>
        <dbReference type="Proteomes" id="UP000052052"/>
    </source>
</evidence>
<feature type="transmembrane region" description="Helical" evidence="1">
    <location>
        <begin position="166"/>
        <end position="186"/>
    </location>
</feature>
<feature type="transmembrane region" description="Helical" evidence="1">
    <location>
        <begin position="61"/>
        <end position="82"/>
    </location>
</feature>
<organism evidence="2 3">
    <name type="scientific">Pseudoxanthomonas dokdonensis</name>
    <dbReference type="NCBI Taxonomy" id="344882"/>
    <lineage>
        <taxon>Bacteria</taxon>
        <taxon>Pseudomonadati</taxon>
        <taxon>Pseudomonadota</taxon>
        <taxon>Gammaproteobacteria</taxon>
        <taxon>Lysobacterales</taxon>
        <taxon>Lysobacteraceae</taxon>
        <taxon>Pseudoxanthomonas</taxon>
    </lineage>
</organism>
<feature type="transmembrane region" description="Helical" evidence="1">
    <location>
        <begin position="102"/>
        <end position="121"/>
    </location>
</feature>
<accession>A0A0R0CQA6</accession>
<gene>
    <name evidence="2" type="ORF">ABB29_01140</name>
</gene>
<dbReference type="EMBL" id="LDJL01000001">
    <property type="protein sequence ID" value="KRG72089.1"/>
    <property type="molecule type" value="Genomic_DNA"/>
</dbReference>
<proteinExistence type="predicted"/>
<feature type="transmembrane region" description="Helical" evidence="1">
    <location>
        <begin position="141"/>
        <end position="160"/>
    </location>
</feature>
<feature type="transmembrane region" description="Helical" evidence="1">
    <location>
        <begin position="198"/>
        <end position="216"/>
    </location>
</feature>
<comment type="caution">
    <text evidence="2">The sequence shown here is derived from an EMBL/GenBank/DDBJ whole genome shotgun (WGS) entry which is preliminary data.</text>
</comment>
<dbReference type="AlphaFoldDB" id="A0A0R0CQA6"/>
<protein>
    <recommendedName>
        <fullName evidence="4">Permease</fullName>
    </recommendedName>
</protein>
<name>A0A0R0CQA6_9GAMM</name>
<evidence type="ECO:0008006" key="4">
    <source>
        <dbReference type="Google" id="ProtNLM"/>
    </source>
</evidence>
<dbReference type="PATRIC" id="fig|344882.3.peg.236"/>
<dbReference type="Proteomes" id="UP000052052">
    <property type="component" value="Unassembled WGS sequence"/>
</dbReference>
<keyword evidence="1" id="KW-0472">Membrane</keyword>
<reference evidence="2 3" key="1">
    <citation type="submission" date="2015-05" db="EMBL/GenBank/DDBJ databases">
        <title>Genome sequencing and analysis of members of genus Stenotrophomonas.</title>
        <authorList>
            <person name="Patil P.P."/>
            <person name="Midha S."/>
            <person name="Patil P.B."/>
        </authorList>
    </citation>
    <scope>NUCLEOTIDE SEQUENCE [LARGE SCALE GENOMIC DNA]</scope>
    <source>
        <strain evidence="2 3">DSM 21858</strain>
    </source>
</reference>
<keyword evidence="1" id="KW-1133">Transmembrane helix</keyword>
<sequence>MDFVKVLRSLEEILFEVLTWLVIYPRQLWKIIRQPRRVAAQVRDEVAKPLEQRYTDSISPALFLMLSVLLAHFLEILLQVALPKVAMPVTGYVFSNQKAVLAYRSAAFAIWPLAATVYLLLRQHKQVQPDNLRAPFSEQCYLVAPFAVALSLGVSLLLMFEARLQLVAIGLIVLASGWYLGVQIWWMRVRLQRGLADAVFSALLVIAVGLAINLFFGSLLPTRHAGNHHAQASLSESG</sequence>
<keyword evidence="3" id="KW-1185">Reference proteome</keyword>
<evidence type="ECO:0000313" key="2">
    <source>
        <dbReference type="EMBL" id="KRG72089.1"/>
    </source>
</evidence>
<evidence type="ECO:0000256" key="1">
    <source>
        <dbReference type="SAM" id="Phobius"/>
    </source>
</evidence>
<dbReference type="RefSeq" id="WP_057656763.1">
    <property type="nucleotide sequence ID" value="NZ_LDJL01000001.1"/>
</dbReference>